<sequence>MAAGLRHPDWYLVAEQRFRRRAGIREVPQRFRREEFLVLWDALTGQSLRLGQRAAVFWRRLDGELTVDGLWRAMSRDPATAPTQREVMDWVLQLVSSGLILSDHALDPGALSDRSGKKRDRALEARAANPLSVKIPVFDPSGLLRASWPLVRWLFTPFGALLVGLVILAGITAAVLNLPALLHTADTSLLTQSGVLVLFLSYPVMKALHELAHGWAVLRFGGEVREAGVMLLLFVPVPYVDASEATTFPDPRARMLVGAAGILAELVIASLALLLWLVIEPGVEKAVLYSFIVMGSLSTLLFNGNPLLKFDAYYVLADWLEMPNLATRAGSFLSDLVLTRGLGLRPETRVEPDEARILGVYGAASLAYRLSLTLVIVLVVSKLFYALGLVLALWALAGSIVLPLAKLAKRGWKMAEGQNRKRRMLGRIAALSLLVGGLGGLVPLPFSARGEGQVVPTPAAELRLGASGMILPGVVADGLAVSAGAPLLEVVNPDEDARLATARLRVDDISERLTRGGLGLAERADLEASLGHAREALASGEARRAERQLRAPFAGALSWRGGLAPLPGSFLARGDLVGHVAAAEAVQVELAFPAAFAGLLPASGTSVALRLPDGTEVTEPLARFRVLDRGAEVPQALLAPNGGSVPAIPAEPTRALAPVLVGWITPTADLSPQLGMRVAARIDLPPAPLFAQALFHLQRLFLRVTRV</sequence>
<keyword evidence="2" id="KW-0645">Protease</keyword>
<feature type="transmembrane region" description="Helical" evidence="1">
    <location>
        <begin position="325"/>
        <end position="343"/>
    </location>
</feature>
<keyword evidence="2" id="KW-0482">Metalloprotease</keyword>
<comment type="caution">
    <text evidence="2">The sequence shown here is derived from an EMBL/GenBank/DDBJ whole genome shotgun (WGS) entry which is preliminary data.</text>
</comment>
<dbReference type="Proteomes" id="UP000249538">
    <property type="component" value="Unassembled WGS sequence"/>
</dbReference>
<reference evidence="2 3" key="1">
    <citation type="submission" date="2018-06" db="EMBL/GenBank/DDBJ databases">
        <title>Genomic Encyclopedia of Archaeal and Bacterial Type Strains, Phase II (KMG-II): from individual species to whole genera.</title>
        <authorList>
            <person name="Goeker M."/>
        </authorList>
    </citation>
    <scope>NUCLEOTIDE SEQUENCE [LARGE SCALE GENOMIC DNA]</scope>
    <source>
        <strain evidence="2 3">DSM 18774</strain>
    </source>
</reference>
<dbReference type="GO" id="GO:0016020">
    <property type="term" value="C:membrane"/>
    <property type="evidence" value="ECO:0007669"/>
    <property type="project" value="InterPro"/>
</dbReference>
<dbReference type="PANTHER" id="PTHR13325:SF3">
    <property type="entry name" value="MEMBRANE-BOUND TRANSCRIPTION FACTOR SITE-2 PROTEASE"/>
    <property type="match status" value="1"/>
</dbReference>
<feature type="transmembrane region" description="Helical" evidence="1">
    <location>
        <begin position="355"/>
        <end position="377"/>
    </location>
</feature>
<dbReference type="GO" id="GO:0031293">
    <property type="term" value="P:membrane protein intracellular domain proteolysis"/>
    <property type="evidence" value="ECO:0007669"/>
    <property type="project" value="TreeGrafter"/>
</dbReference>
<proteinExistence type="predicted"/>
<evidence type="ECO:0000313" key="2">
    <source>
        <dbReference type="EMBL" id="PZX49690.1"/>
    </source>
</evidence>
<feature type="transmembrane region" description="Helical" evidence="1">
    <location>
        <begin position="153"/>
        <end position="176"/>
    </location>
</feature>
<accession>A0A2W7QUC6</accession>
<dbReference type="InterPro" id="IPR001193">
    <property type="entry name" value="MBTPS2"/>
</dbReference>
<feature type="transmembrane region" description="Helical" evidence="1">
    <location>
        <begin position="383"/>
        <end position="405"/>
    </location>
</feature>
<feature type="transmembrane region" description="Helical" evidence="1">
    <location>
        <begin position="255"/>
        <end position="279"/>
    </location>
</feature>
<protein>
    <submittedName>
        <fullName evidence="2">Putative peptide zinc metalloprotease protein</fullName>
    </submittedName>
</protein>
<evidence type="ECO:0000313" key="3">
    <source>
        <dbReference type="Proteomes" id="UP000249538"/>
    </source>
</evidence>
<feature type="transmembrane region" description="Helical" evidence="1">
    <location>
        <begin position="286"/>
        <end position="305"/>
    </location>
</feature>
<dbReference type="PANTHER" id="PTHR13325">
    <property type="entry name" value="PROTEASE M50 MEMBRANE-BOUND TRANSCRIPTION FACTOR SITE 2 PROTEASE"/>
    <property type="match status" value="1"/>
</dbReference>
<keyword evidence="1" id="KW-0472">Membrane</keyword>
<dbReference type="GO" id="GO:0004222">
    <property type="term" value="F:metalloendopeptidase activity"/>
    <property type="evidence" value="ECO:0007669"/>
    <property type="project" value="InterPro"/>
</dbReference>
<evidence type="ECO:0000256" key="1">
    <source>
        <dbReference type="SAM" id="Phobius"/>
    </source>
</evidence>
<feature type="transmembrane region" description="Helical" evidence="1">
    <location>
        <begin position="425"/>
        <end position="446"/>
    </location>
</feature>
<dbReference type="GO" id="GO:0005737">
    <property type="term" value="C:cytoplasm"/>
    <property type="evidence" value="ECO:0007669"/>
    <property type="project" value="TreeGrafter"/>
</dbReference>
<name>A0A2W7QUC6_9RHOB</name>
<dbReference type="RefSeq" id="WP_111467499.1">
    <property type="nucleotide sequence ID" value="NZ_QKZS01000014.1"/>
</dbReference>
<keyword evidence="2" id="KW-0378">Hydrolase</keyword>
<dbReference type="AlphaFoldDB" id="A0A2W7QUC6"/>
<gene>
    <name evidence="2" type="ORF">LX76_03689</name>
</gene>
<organism evidence="2 3">
    <name type="scientific">Cereibacter changlensis</name>
    <dbReference type="NCBI Taxonomy" id="402884"/>
    <lineage>
        <taxon>Bacteria</taxon>
        <taxon>Pseudomonadati</taxon>
        <taxon>Pseudomonadota</taxon>
        <taxon>Alphaproteobacteria</taxon>
        <taxon>Rhodobacterales</taxon>
        <taxon>Paracoccaceae</taxon>
        <taxon>Cereibacter</taxon>
    </lineage>
</organism>
<keyword evidence="1" id="KW-1133">Transmembrane helix</keyword>
<dbReference type="EMBL" id="QKZS01000014">
    <property type="protein sequence ID" value="PZX49690.1"/>
    <property type="molecule type" value="Genomic_DNA"/>
</dbReference>
<keyword evidence="1" id="KW-0812">Transmembrane</keyword>